<name>A0A511X2C1_9BACI</name>
<reference evidence="1 2" key="1">
    <citation type="submission" date="2019-07" db="EMBL/GenBank/DDBJ databases">
        <title>Whole genome shotgun sequence of Halolactibacillus alkaliphilus NBRC 103919.</title>
        <authorList>
            <person name="Hosoyama A."/>
            <person name="Uohara A."/>
            <person name="Ohji S."/>
            <person name="Ichikawa N."/>
        </authorList>
    </citation>
    <scope>NUCLEOTIDE SEQUENCE [LARGE SCALE GENOMIC DNA]</scope>
    <source>
        <strain evidence="1 2">NBRC 103919</strain>
    </source>
</reference>
<dbReference type="OrthoDB" id="2112831at2"/>
<evidence type="ECO:0000313" key="1">
    <source>
        <dbReference type="EMBL" id="GEN57096.1"/>
    </source>
</evidence>
<dbReference type="InterPro" id="IPR045527">
    <property type="entry name" value="DUF6470"/>
</dbReference>
<dbReference type="EMBL" id="BJYE01000018">
    <property type="protein sequence ID" value="GEN57096.1"/>
    <property type="molecule type" value="Genomic_DNA"/>
</dbReference>
<protein>
    <submittedName>
        <fullName evidence="1">Uncharacterized protein</fullName>
    </submittedName>
</protein>
<dbReference type="Proteomes" id="UP000321400">
    <property type="component" value="Unassembled WGS sequence"/>
</dbReference>
<dbReference type="STRING" id="442899.SAMN05720591_11821"/>
<organism evidence="1 2">
    <name type="scientific">Halolactibacillus alkaliphilus</name>
    <dbReference type="NCBI Taxonomy" id="442899"/>
    <lineage>
        <taxon>Bacteria</taxon>
        <taxon>Bacillati</taxon>
        <taxon>Bacillota</taxon>
        <taxon>Bacilli</taxon>
        <taxon>Bacillales</taxon>
        <taxon>Bacillaceae</taxon>
        <taxon>Halolactibacillus</taxon>
    </lineage>
</organism>
<evidence type="ECO:0000313" key="2">
    <source>
        <dbReference type="Proteomes" id="UP000321400"/>
    </source>
</evidence>
<keyword evidence="2" id="KW-1185">Reference proteome</keyword>
<accession>A0A511X2C1</accession>
<sequence length="196" mass="22108">MNIPQLRINQQFARIGIESNDATVDIKQGPAEIEIQQPNANININTKPGKLTIDQSQAFADLGQYPIGEAIRREANEGLQKVQEGSRRRRRQGDMMMKIENGGDPLKLIAKQNAPRQVRSFNIGFIPSYGSVKIDYQPAEVEVNNQANKPIINTKQTPVSQSYQRGNVDVYLQQKNYIEIDFYNTPFINGGTEIFV</sequence>
<proteinExistence type="predicted"/>
<gene>
    <name evidence="1" type="primary">yviE</name>
    <name evidence="1" type="ORF">HAL01_15600</name>
</gene>
<dbReference type="Pfam" id="PF20074">
    <property type="entry name" value="DUF6470"/>
    <property type="match status" value="1"/>
</dbReference>
<dbReference type="AlphaFoldDB" id="A0A511X2C1"/>
<comment type="caution">
    <text evidence="1">The sequence shown here is derived from an EMBL/GenBank/DDBJ whole genome shotgun (WGS) entry which is preliminary data.</text>
</comment>